<accession>A0ABP8DZR5</accession>
<organism evidence="3 4">
    <name type="scientific">Frondihabitans peucedani</name>
    <dbReference type="NCBI Taxonomy" id="598626"/>
    <lineage>
        <taxon>Bacteria</taxon>
        <taxon>Bacillati</taxon>
        <taxon>Actinomycetota</taxon>
        <taxon>Actinomycetes</taxon>
        <taxon>Micrococcales</taxon>
        <taxon>Microbacteriaceae</taxon>
        <taxon>Frondihabitans</taxon>
    </lineage>
</organism>
<evidence type="ECO:0000313" key="3">
    <source>
        <dbReference type="EMBL" id="GAA4265164.1"/>
    </source>
</evidence>
<keyword evidence="2" id="KW-1133">Transmembrane helix</keyword>
<proteinExistence type="predicted"/>
<keyword evidence="2" id="KW-0812">Transmembrane</keyword>
<name>A0ABP8DZR5_9MICO</name>
<evidence type="ECO:0000256" key="1">
    <source>
        <dbReference type="SAM" id="MobiDB-lite"/>
    </source>
</evidence>
<reference evidence="4" key="1">
    <citation type="journal article" date="2019" name="Int. J. Syst. Evol. Microbiol.">
        <title>The Global Catalogue of Microorganisms (GCM) 10K type strain sequencing project: providing services to taxonomists for standard genome sequencing and annotation.</title>
        <authorList>
            <consortium name="The Broad Institute Genomics Platform"/>
            <consortium name="The Broad Institute Genome Sequencing Center for Infectious Disease"/>
            <person name="Wu L."/>
            <person name="Ma J."/>
        </authorList>
    </citation>
    <scope>NUCLEOTIDE SEQUENCE [LARGE SCALE GENOMIC DNA]</scope>
    <source>
        <strain evidence="4">JCM 17442</strain>
    </source>
</reference>
<evidence type="ECO:0000256" key="2">
    <source>
        <dbReference type="SAM" id="Phobius"/>
    </source>
</evidence>
<keyword evidence="2" id="KW-0472">Membrane</keyword>
<dbReference type="EMBL" id="BAABAU010000001">
    <property type="protein sequence ID" value="GAA4265164.1"/>
    <property type="molecule type" value="Genomic_DNA"/>
</dbReference>
<dbReference type="Proteomes" id="UP001501594">
    <property type="component" value="Unassembled WGS sequence"/>
</dbReference>
<protein>
    <submittedName>
        <fullName evidence="3">Uncharacterized protein</fullName>
    </submittedName>
</protein>
<comment type="caution">
    <text evidence="3">The sequence shown here is derived from an EMBL/GenBank/DDBJ whole genome shotgun (WGS) entry which is preliminary data.</text>
</comment>
<sequence>MTPTPPMNSERSDAILRMLVATAADPAGARVATSRRKRTRGIVLVSMAAAVVVVGAGVGYGLVTAPHAPSPGSDGGPVAAPTSDPSGPVSPRPTPSLPAGVEPAGTPTPLPTPTSAADDPGDASTWLITTDGLGPVTLGQTFDQAAQEFGRAGLQNSTTCPNGPTGVYEASGEPPVYLNAGLKPTISFITVLGDVNADGSAPRTGGPKTPHGIGIGSTEAQLKAAYPNLTSAKFPGYSDGTAYALTDGAGKWIDFVVNRKLGTVQEIVVNDNDEVPSEFCG</sequence>
<evidence type="ECO:0000313" key="4">
    <source>
        <dbReference type="Proteomes" id="UP001501594"/>
    </source>
</evidence>
<feature type="transmembrane region" description="Helical" evidence="2">
    <location>
        <begin position="42"/>
        <end position="63"/>
    </location>
</feature>
<keyword evidence="4" id="KW-1185">Reference proteome</keyword>
<gene>
    <name evidence="3" type="ORF">GCM10022256_07760</name>
</gene>
<feature type="region of interest" description="Disordered" evidence="1">
    <location>
        <begin position="69"/>
        <end position="130"/>
    </location>
</feature>